<evidence type="ECO:0000256" key="1">
    <source>
        <dbReference type="SAM" id="MobiDB-lite"/>
    </source>
</evidence>
<proteinExistence type="predicted"/>
<feature type="compositionally biased region" description="Polar residues" evidence="1">
    <location>
        <begin position="60"/>
        <end position="69"/>
    </location>
</feature>
<evidence type="ECO:0000313" key="2">
    <source>
        <dbReference type="EMBL" id="GFY59355.1"/>
    </source>
</evidence>
<gene>
    <name evidence="2" type="ORF">TNIN_381611</name>
</gene>
<feature type="compositionally biased region" description="Basic and acidic residues" evidence="1">
    <location>
        <begin position="25"/>
        <end position="51"/>
    </location>
</feature>
<dbReference type="Proteomes" id="UP000886998">
    <property type="component" value="Unassembled WGS sequence"/>
</dbReference>
<dbReference type="AlphaFoldDB" id="A0A8X7C819"/>
<protein>
    <submittedName>
        <fullName evidence="2">Uncharacterized protein</fullName>
    </submittedName>
</protein>
<dbReference type="EMBL" id="BMAV01012585">
    <property type="protein sequence ID" value="GFY59355.1"/>
    <property type="molecule type" value="Genomic_DNA"/>
</dbReference>
<feature type="region of interest" description="Disordered" evidence="1">
    <location>
        <begin position="21"/>
        <end position="69"/>
    </location>
</feature>
<keyword evidence="3" id="KW-1185">Reference proteome</keyword>
<organism evidence="2 3">
    <name type="scientific">Trichonephila inaurata madagascariensis</name>
    <dbReference type="NCBI Taxonomy" id="2747483"/>
    <lineage>
        <taxon>Eukaryota</taxon>
        <taxon>Metazoa</taxon>
        <taxon>Ecdysozoa</taxon>
        <taxon>Arthropoda</taxon>
        <taxon>Chelicerata</taxon>
        <taxon>Arachnida</taxon>
        <taxon>Araneae</taxon>
        <taxon>Araneomorphae</taxon>
        <taxon>Entelegynae</taxon>
        <taxon>Araneoidea</taxon>
        <taxon>Nephilidae</taxon>
        <taxon>Trichonephila</taxon>
        <taxon>Trichonephila inaurata</taxon>
    </lineage>
</organism>
<accession>A0A8X7C819</accession>
<evidence type="ECO:0000313" key="3">
    <source>
        <dbReference type="Proteomes" id="UP000886998"/>
    </source>
</evidence>
<name>A0A8X7C819_9ARAC</name>
<reference evidence="2" key="1">
    <citation type="submission" date="2020-08" db="EMBL/GenBank/DDBJ databases">
        <title>Multicomponent nature underlies the extraordinary mechanical properties of spider dragline silk.</title>
        <authorList>
            <person name="Kono N."/>
            <person name="Nakamura H."/>
            <person name="Mori M."/>
            <person name="Yoshida Y."/>
            <person name="Ohtoshi R."/>
            <person name="Malay A.D."/>
            <person name="Moran D.A.P."/>
            <person name="Tomita M."/>
            <person name="Numata K."/>
            <person name="Arakawa K."/>
        </authorList>
    </citation>
    <scope>NUCLEOTIDE SEQUENCE</scope>
</reference>
<sequence>MKTQAGRPPVLLARWIVRGAFGGDGQRRNPRTETGSERPGNPREEGSKDRAASTCGPHSDCSTSSRRRGNCSTNFRHLAEQILNPQAPLFLTPFNTGKIQLRLSGVKSVQCGMSQISKKGFV</sequence>
<comment type="caution">
    <text evidence="2">The sequence shown here is derived from an EMBL/GenBank/DDBJ whole genome shotgun (WGS) entry which is preliminary data.</text>
</comment>